<evidence type="ECO:0000313" key="4">
    <source>
        <dbReference type="EMBL" id="GEU32263.1"/>
    </source>
</evidence>
<dbReference type="InterPro" id="IPR054722">
    <property type="entry name" value="PolX-like_BBD"/>
</dbReference>
<accession>A0A6L2J5G5</accession>
<reference evidence="4" key="1">
    <citation type="journal article" date="2019" name="Sci. Rep.">
        <title>Draft genome of Tanacetum cinerariifolium, the natural source of mosquito coil.</title>
        <authorList>
            <person name="Yamashiro T."/>
            <person name="Shiraishi A."/>
            <person name="Satake H."/>
            <person name="Nakayama K."/>
        </authorList>
    </citation>
    <scope>NUCLEOTIDE SEQUENCE</scope>
</reference>
<dbReference type="AlphaFoldDB" id="A0A6L2J5G5"/>
<keyword evidence="1" id="KW-0175">Coiled coil</keyword>
<name>A0A6L2J5G5_TANCI</name>
<sequence length="979" mass="110619">RLHKGYDRFQSLLSQLETYSAGVFTGDANQKFLRVFESDVKGSTGSFSSTHNVAFVSSDNTSSTNEVNTAYGISTSSGHNLQKEGSSSYTNDIMYSFFANQSSGPQLDHEDLEQDEHKAMVTIDGEGVDWTGHAKDDIEDYALMAFNSSNSGSDTEMSAKDKSGLGYGSQIQDEVFSYENKVFASVFDSRSSDVEGIHVNNRFAIVVGKRAVSPPMTGNYMHPKSEFGIDESKFTYGPKQSTTSESDAKTTDLDSCDTSSSKETLKIVPKPVKSKPKVVNEPKVWSDAPIIEEYKSDSDDEYDNPHQTFNGKGIVDSGCSRHMTGNKAYLVDYQDFNGGPVAFGGSKGQITVSTACYVLNMVLVTKPLNKTPYELLTGKFEEKSDEGFLVGYYLSSKAFRPITVENKANKTAGQKETNNNAGTQDSFDAKNSKMAADHAQEYYVLPLWSSYTSTVKSSKVNNGDDKLNEDIDSKTNEELVDQEDQDFLEELERLKRQEKEVNDAAETLRKTFAQSTKDLLLQVGAARASSTNYQFWTSAKVKTVNDKVWIQALVDGKMVRILQKSQDKSQNWTRTNIEWKEYTKARILSSKVQQSQPTYGLLEVLNLDLVNIMESFIRRTLRLDDAKGTSCLTNIEIFEGFAKMRYILLSLVKNIEAGVPFFIFPRFVQLLINHQLGDMAHHKEIFETPSLTKKVFANMKRVGTRFSREVTPLFDNMLVQAPEKVEKVLSMMDVDEKEPTDVEEVLEVVKVAKLMTEVVTTAGATKIEEPKPLKRQAQIKLDKEVARQLEAELNADINWNAVIEQVKRNERLNDAVMKYQTLKRKPLTQDQARKNMIVYLKNMAGFKMDYFKGMTYDEIRPLFERHYNFNQTFLDEINEGVKVLKTKLRQEKDVEVESSKREDATPLASKIPIVDYKIHTERNRPHFKIIRADRNHMGGLLGIIDFHKLLLLVQLSAADEDLVLLLEITAGEEERRRQY</sequence>
<evidence type="ECO:0000256" key="2">
    <source>
        <dbReference type="SAM" id="MobiDB-lite"/>
    </source>
</evidence>
<organism evidence="4">
    <name type="scientific">Tanacetum cinerariifolium</name>
    <name type="common">Dalmatian daisy</name>
    <name type="synonym">Chrysanthemum cinerariifolium</name>
    <dbReference type="NCBI Taxonomy" id="118510"/>
    <lineage>
        <taxon>Eukaryota</taxon>
        <taxon>Viridiplantae</taxon>
        <taxon>Streptophyta</taxon>
        <taxon>Embryophyta</taxon>
        <taxon>Tracheophyta</taxon>
        <taxon>Spermatophyta</taxon>
        <taxon>Magnoliopsida</taxon>
        <taxon>eudicotyledons</taxon>
        <taxon>Gunneridae</taxon>
        <taxon>Pentapetalae</taxon>
        <taxon>asterids</taxon>
        <taxon>campanulids</taxon>
        <taxon>Asterales</taxon>
        <taxon>Asteraceae</taxon>
        <taxon>Asteroideae</taxon>
        <taxon>Anthemideae</taxon>
        <taxon>Anthemidinae</taxon>
        <taxon>Tanacetum</taxon>
    </lineage>
</organism>
<dbReference type="EMBL" id="BKCJ010000336">
    <property type="protein sequence ID" value="GEU32263.1"/>
    <property type="molecule type" value="Genomic_DNA"/>
</dbReference>
<dbReference type="Pfam" id="PF22936">
    <property type="entry name" value="Pol_BBD"/>
    <property type="match status" value="1"/>
</dbReference>
<protein>
    <recommendedName>
        <fullName evidence="3">Retrovirus-related Pol polyprotein from transposon TNT 1-94-like beta-barrel domain-containing protein</fullName>
    </recommendedName>
</protein>
<evidence type="ECO:0000256" key="1">
    <source>
        <dbReference type="SAM" id="Coils"/>
    </source>
</evidence>
<feature type="non-terminal residue" evidence="4">
    <location>
        <position position="1"/>
    </location>
</feature>
<feature type="domain" description="Retrovirus-related Pol polyprotein from transposon TNT 1-94-like beta-barrel" evidence="3">
    <location>
        <begin position="314"/>
        <end position="347"/>
    </location>
</feature>
<evidence type="ECO:0000259" key="3">
    <source>
        <dbReference type="Pfam" id="PF22936"/>
    </source>
</evidence>
<feature type="coiled-coil region" evidence="1">
    <location>
        <begin position="480"/>
        <end position="514"/>
    </location>
</feature>
<proteinExistence type="predicted"/>
<feature type="region of interest" description="Disordered" evidence="2">
    <location>
        <begin position="231"/>
        <end position="260"/>
    </location>
</feature>
<gene>
    <name evidence="4" type="ORF">Tci_004241</name>
</gene>
<comment type="caution">
    <text evidence="4">The sequence shown here is derived from an EMBL/GenBank/DDBJ whole genome shotgun (WGS) entry which is preliminary data.</text>
</comment>